<gene>
    <name evidence="2" type="ORF">GCM10025780_15500</name>
</gene>
<dbReference type="Pfam" id="PF00903">
    <property type="entry name" value="Glyoxalase"/>
    <property type="match status" value="1"/>
</dbReference>
<reference evidence="3" key="1">
    <citation type="journal article" date="2019" name="Int. J. Syst. Evol. Microbiol.">
        <title>The Global Catalogue of Microorganisms (GCM) 10K type strain sequencing project: providing services to taxonomists for standard genome sequencing and annotation.</title>
        <authorList>
            <consortium name="The Broad Institute Genomics Platform"/>
            <consortium name="The Broad Institute Genome Sequencing Center for Infectious Disease"/>
            <person name="Wu L."/>
            <person name="Ma J."/>
        </authorList>
    </citation>
    <scope>NUCLEOTIDE SEQUENCE [LARGE SCALE GENOMIC DNA]</scope>
    <source>
        <strain evidence="3">JCM 18956</strain>
    </source>
</reference>
<organism evidence="2 3">
    <name type="scientific">Frondihabitans cladoniiphilus</name>
    <dbReference type="NCBI Taxonomy" id="715785"/>
    <lineage>
        <taxon>Bacteria</taxon>
        <taxon>Bacillati</taxon>
        <taxon>Actinomycetota</taxon>
        <taxon>Actinomycetes</taxon>
        <taxon>Micrococcales</taxon>
        <taxon>Microbacteriaceae</taxon>
        <taxon>Frondihabitans</taxon>
    </lineage>
</organism>
<dbReference type="InterPro" id="IPR029068">
    <property type="entry name" value="Glyas_Bleomycin-R_OHBP_Dase"/>
</dbReference>
<dbReference type="EMBL" id="BAABLM010000002">
    <property type="protein sequence ID" value="GAA4672276.1"/>
    <property type="molecule type" value="Genomic_DNA"/>
</dbReference>
<proteinExistence type="predicted"/>
<sequence>MRLNHINLCASDVPAMADKLVTHFGYRVVDSGAYPLPDGSGNSHFSAIVGTDGSEFLITQIAAPTEGMSAYPNGFHFGLIQDTREAVLTKHDELTAAGLAPGKINDGFEVWGATWTAFYCDLGDGLEVEINYRTQSDRLDGHRA</sequence>
<evidence type="ECO:0000313" key="2">
    <source>
        <dbReference type="EMBL" id="GAA4672276.1"/>
    </source>
</evidence>
<dbReference type="Proteomes" id="UP001501295">
    <property type="component" value="Unassembled WGS sequence"/>
</dbReference>
<evidence type="ECO:0000259" key="1">
    <source>
        <dbReference type="Pfam" id="PF00903"/>
    </source>
</evidence>
<accession>A0ABP8VUQ3</accession>
<keyword evidence="3" id="KW-1185">Reference proteome</keyword>
<comment type="caution">
    <text evidence="2">The sequence shown here is derived from an EMBL/GenBank/DDBJ whole genome shotgun (WGS) entry which is preliminary data.</text>
</comment>
<dbReference type="SUPFAM" id="SSF54593">
    <property type="entry name" value="Glyoxalase/Bleomycin resistance protein/Dihydroxybiphenyl dioxygenase"/>
    <property type="match status" value="1"/>
</dbReference>
<dbReference type="Gene3D" id="3.10.180.10">
    <property type="entry name" value="2,3-Dihydroxybiphenyl 1,2-Dioxygenase, domain 1"/>
    <property type="match status" value="1"/>
</dbReference>
<dbReference type="RefSeq" id="WP_345375084.1">
    <property type="nucleotide sequence ID" value="NZ_BAABLM010000002.1"/>
</dbReference>
<feature type="domain" description="Glyoxalase/fosfomycin resistance/dioxygenase" evidence="1">
    <location>
        <begin position="2"/>
        <end position="102"/>
    </location>
</feature>
<protein>
    <recommendedName>
        <fullName evidence="1">Glyoxalase/fosfomycin resistance/dioxygenase domain-containing protein</fullName>
    </recommendedName>
</protein>
<name>A0ABP8VUQ3_9MICO</name>
<evidence type="ECO:0000313" key="3">
    <source>
        <dbReference type="Proteomes" id="UP001501295"/>
    </source>
</evidence>
<dbReference type="InterPro" id="IPR004360">
    <property type="entry name" value="Glyas_Fos-R_dOase_dom"/>
</dbReference>